<dbReference type="PROSITE" id="PS50088">
    <property type="entry name" value="ANK_REPEAT"/>
    <property type="match status" value="1"/>
</dbReference>
<accession>A0AA36IGG5</accession>
<sequence length="160" mass="17531">MNRLGSLLDPSRPDAHMSAAPADVPKLPKLPKLADSKECFSKSSKQGLRRCAQQRQLSSFLQLHEFQEVNRPRSCGWTLFGESKICAIHVAAQNGNYQLVRILLASGADPESKTSKGRKALDFARAANRDGSHEPVLCLLTGQVKIGTARELRSESAESF</sequence>
<dbReference type="Gene3D" id="1.25.40.20">
    <property type="entry name" value="Ankyrin repeat-containing domain"/>
    <property type="match status" value="1"/>
</dbReference>
<dbReference type="EMBL" id="CAUJNA010001424">
    <property type="protein sequence ID" value="CAJ1386828.1"/>
    <property type="molecule type" value="Genomic_DNA"/>
</dbReference>
<protein>
    <submittedName>
        <fullName evidence="3">Uncharacterized protein</fullName>
    </submittedName>
</protein>
<evidence type="ECO:0000256" key="1">
    <source>
        <dbReference type="PROSITE-ProRule" id="PRU00023"/>
    </source>
</evidence>
<evidence type="ECO:0000313" key="3">
    <source>
        <dbReference type="EMBL" id="CAJ1386828.1"/>
    </source>
</evidence>
<feature type="region of interest" description="Disordered" evidence="2">
    <location>
        <begin position="1"/>
        <end position="29"/>
    </location>
</feature>
<keyword evidence="1" id="KW-0040">ANK repeat</keyword>
<dbReference type="SUPFAM" id="SSF48403">
    <property type="entry name" value="Ankyrin repeat"/>
    <property type="match status" value="1"/>
</dbReference>
<feature type="repeat" description="ANK" evidence="1">
    <location>
        <begin position="83"/>
        <end position="115"/>
    </location>
</feature>
<dbReference type="InterPro" id="IPR002110">
    <property type="entry name" value="Ankyrin_rpt"/>
</dbReference>
<dbReference type="AlphaFoldDB" id="A0AA36IGG5"/>
<reference evidence="3" key="1">
    <citation type="submission" date="2023-08" db="EMBL/GenBank/DDBJ databases">
        <authorList>
            <person name="Chen Y."/>
            <person name="Shah S."/>
            <person name="Dougan E. K."/>
            <person name="Thang M."/>
            <person name="Chan C."/>
        </authorList>
    </citation>
    <scope>NUCLEOTIDE SEQUENCE</scope>
</reference>
<proteinExistence type="predicted"/>
<evidence type="ECO:0000256" key="2">
    <source>
        <dbReference type="SAM" id="MobiDB-lite"/>
    </source>
</evidence>
<name>A0AA36IGG5_9DINO</name>
<dbReference type="Pfam" id="PF00023">
    <property type="entry name" value="Ank"/>
    <property type="match status" value="1"/>
</dbReference>
<keyword evidence="4" id="KW-1185">Reference proteome</keyword>
<dbReference type="PROSITE" id="PS50297">
    <property type="entry name" value="ANK_REP_REGION"/>
    <property type="match status" value="1"/>
</dbReference>
<organism evidence="3 4">
    <name type="scientific">Effrenium voratum</name>
    <dbReference type="NCBI Taxonomy" id="2562239"/>
    <lineage>
        <taxon>Eukaryota</taxon>
        <taxon>Sar</taxon>
        <taxon>Alveolata</taxon>
        <taxon>Dinophyceae</taxon>
        <taxon>Suessiales</taxon>
        <taxon>Symbiodiniaceae</taxon>
        <taxon>Effrenium</taxon>
    </lineage>
</organism>
<evidence type="ECO:0000313" key="4">
    <source>
        <dbReference type="Proteomes" id="UP001178507"/>
    </source>
</evidence>
<dbReference type="InterPro" id="IPR036770">
    <property type="entry name" value="Ankyrin_rpt-contain_sf"/>
</dbReference>
<gene>
    <name evidence="3" type="ORF">EVOR1521_LOCUS13021</name>
</gene>
<comment type="caution">
    <text evidence="3">The sequence shown here is derived from an EMBL/GenBank/DDBJ whole genome shotgun (WGS) entry which is preliminary data.</text>
</comment>
<dbReference type="Proteomes" id="UP001178507">
    <property type="component" value="Unassembled WGS sequence"/>
</dbReference>